<accession>A0A7N2KWN7</accession>
<dbReference type="GO" id="GO:0008270">
    <property type="term" value="F:zinc ion binding"/>
    <property type="evidence" value="ECO:0007669"/>
    <property type="project" value="UniProtKB-KW"/>
</dbReference>
<feature type="domain" description="SWIM-type" evidence="6">
    <location>
        <begin position="492"/>
        <end position="525"/>
    </location>
</feature>
<proteinExistence type="predicted"/>
<keyword evidence="2 4" id="KW-0863">Zinc-finger</keyword>
<protein>
    <recommendedName>
        <fullName evidence="6">SWIM-type domain-containing protein</fullName>
    </recommendedName>
</protein>
<dbReference type="PROSITE" id="PS50966">
    <property type="entry name" value="ZF_SWIM"/>
    <property type="match status" value="1"/>
</dbReference>
<reference evidence="7" key="2">
    <citation type="submission" date="2021-01" db="UniProtKB">
        <authorList>
            <consortium name="EnsemblPlants"/>
        </authorList>
    </citation>
    <scope>IDENTIFICATION</scope>
</reference>
<feature type="compositionally biased region" description="Polar residues" evidence="5">
    <location>
        <begin position="688"/>
        <end position="698"/>
    </location>
</feature>
<dbReference type="OMA" id="HPRSIFT"/>
<feature type="region of interest" description="Disordered" evidence="5">
    <location>
        <begin position="661"/>
        <end position="717"/>
    </location>
</feature>
<keyword evidence="1" id="KW-0479">Metal-binding</keyword>
<dbReference type="Proteomes" id="UP000594261">
    <property type="component" value="Chromosome 2"/>
</dbReference>
<evidence type="ECO:0000259" key="6">
    <source>
        <dbReference type="PROSITE" id="PS50966"/>
    </source>
</evidence>
<dbReference type="SMART" id="SM00575">
    <property type="entry name" value="ZnF_PMZ"/>
    <property type="match status" value="1"/>
</dbReference>
<dbReference type="InterPro" id="IPR006564">
    <property type="entry name" value="Znf_PMZ"/>
</dbReference>
<evidence type="ECO:0000256" key="1">
    <source>
        <dbReference type="ARBA" id="ARBA00022723"/>
    </source>
</evidence>
<keyword evidence="3" id="KW-0862">Zinc</keyword>
<sequence length="717" mass="83195">MFLIIDIRADEELQDVENLLGMVVHSEEEAYKLYNDYAIRIGFSVRKEKLRYAKNGVRQREYVCSKEGFPRDGDHLDDKKFKRLQTRTGCEAIRFTVTNGEWKVTHFNSNHNHELAKPEERPFLRSNRKITDAQLGVIRTFKEAGIRTVSTYSYLVEEAGGFENVGFIKRDCYNAVNKHKLINVEAGDAQSLVNHFKQKQAEDPMFFYAIQVDQENRMTNFFWRDGRSRIDYNSFGDVICFDTTYRTNKYNMICAPFVGVNHHWKNVLFGCAFLLDETTASFTWLFETFLESMGNQKPKTIFTDQCQAMKNAIRVVLPDTCHRLCLWHISKNAAENLPRHYGNPEFKSKFNKILYNCETEIEFQSCWDALLRDYNLVASSRSESTNNVFQHMACKTMRLTEFVHEYEKASKNMRTDELEEDFRCKQGTSFQIVQNCGLLQHASSVYTRTMFKRFELEITSTLGVTHKDVNSDGESFTYEIIEGGGRRVHVVYFNSLNNEITCSCKMFETLGLLCRHALRILIVKNVTELPDQYILKRWTKNAKKDNVVCDHTKSADANDELSLTSRRNELMRSVYEFFTRSAATTQHTEMCKRKIREMIEFVEKDMEMLSGARDDGEKENSFVDNNISGDVEKTNCSLNNLPILDPPCVRPKGVTNARMKSNMEKRKRKALKDITRSKQLPKRGLPANSAQERTSSKLCQPMHPSNVPMDENYNNQV</sequence>
<evidence type="ECO:0000256" key="5">
    <source>
        <dbReference type="SAM" id="MobiDB-lite"/>
    </source>
</evidence>
<evidence type="ECO:0000256" key="3">
    <source>
        <dbReference type="ARBA" id="ARBA00022833"/>
    </source>
</evidence>
<dbReference type="Pfam" id="PF10551">
    <property type="entry name" value="MULE"/>
    <property type="match status" value="1"/>
</dbReference>
<evidence type="ECO:0000256" key="2">
    <source>
        <dbReference type="ARBA" id="ARBA00022771"/>
    </source>
</evidence>
<name>A0A7N2KWN7_QUELO</name>
<dbReference type="Gramene" id="QL02p051760:mrna">
    <property type="protein sequence ID" value="QL02p051760:mrna"/>
    <property type="gene ID" value="QL02p051760"/>
</dbReference>
<dbReference type="EnsemblPlants" id="QL02p051760:mrna">
    <property type="protein sequence ID" value="QL02p051760:mrna"/>
    <property type="gene ID" value="QL02p051760"/>
</dbReference>
<dbReference type="InterPro" id="IPR018289">
    <property type="entry name" value="MULE_transposase_dom"/>
</dbReference>
<dbReference type="PANTHER" id="PTHR47718:SF17">
    <property type="entry name" value="PROTEIN FAR1-RELATED SEQUENCE 5-LIKE"/>
    <property type="match status" value="1"/>
</dbReference>
<reference evidence="8" key="1">
    <citation type="journal article" date="2016" name="G3 (Bethesda)">
        <title>First Draft Assembly and Annotation of the Genome of a California Endemic Oak Quercus lobata Nee (Fagaceae).</title>
        <authorList>
            <person name="Sork V.L."/>
            <person name="Fitz-Gibbon S.T."/>
            <person name="Puiu D."/>
            <person name="Crepeau M."/>
            <person name="Gugger P.F."/>
            <person name="Sherman R."/>
            <person name="Stevens K."/>
            <person name="Langley C.H."/>
            <person name="Pellegrini M."/>
            <person name="Salzberg S.L."/>
        </authorList>
    </citation>
    <scope>NUCLEOTIDE SEQUENCE [LARGE SCALE GENOMIC DNA]</scope>
    <source>
        <strain evidence="8">cv. SW786</strain>
    </source>
</reference>
<organism evidence="7 8">
    <name type="scientific">Quercus lobata</name>
    <name type="common">Valley oak</name>
    <dbReference type="NCBI Taxonomy" id="97700"/>
    <lineage>
        <taxon>Eukaryota</taxon>
        <taxon>Viridiplantae</taxon>
        <taxon>Streptophyta</taxon>
        <taxon>Embryophyta</taxon>
        <taxon>Tracheophyta</taxon>
        <taxon>Spermatophyta</taxon>
        <taxon>Magnoliopsida</taxon>
        <taxon>eudicotyledons</taxon>
        <taxon>Gunneridae</taxon>
        <taxon>Pentapetalae</taxon>
        <taxon>rosids</taxon>
        <taxon>fabids</taxon>
        <taxon>Fagales</taxon>
        <taxon>Fagaceae</taxon>
        <taxon>Quercus</taxon>
    </lineage>
</organism>
<evidence type="ECO:0000313" key="8">
    <source>
        <dbReference type="Proteomes" id="UP000594261"/>
    </source>
</evidence>
<dbReference type="Pfam" id="PF04434">
    <property type="entry name" value="SWIM"/>
    <property type="match status" value="1"/>
</dbReference>
<evidence type="ECO:0000313" key="7">
    <source>
        <dbReference type="EnsemblPlants" id="QL02p051760:mrna"/>
    </source>
</evidence>
<dbReference type="PANTHER" id="PTHR47718">
    <property type="entry name" value="OS01G0519700 PROTEIN"/>
    <property type="match status" value="1"/>
</dbReference>
<keyword evidence="8" id="KW-1185">Reference proteome</keyword>
<evidence type="ECO:0000256" key="4">
    <source>
        <dbReference type="PROSITE-ProRule" id="PRU00325"/>
    </source>
</evidence>
<dbReference type="Pfam" id="PF03101">
    <property type="entry name" value="FAR1"/>
    <property type="match status" value="1"/>
</dbReference>
<dbReference type="InterPro" id="IPR004330">
    <property type="entry name" value="FAR1_DNA_bnd_dom"/>
</dbReference>
<dbReference type="AlphaFoldDB" id="A0A7N2KWN7"/>
<dbReference type="InterPro" id="IPR007527">
    <property type="entry name" value="Znf_SWIM"/>
</dbReference>
<dbReference type="InParanoid" id="A0A7N2KWN7"/>